<gene>
    <name evidence="2" type="ORF">L3X38_019985</name>
</gene>
<accession>A0AAD4WEI7</accession>
<protein>
    <submittedName>
        <fullName evidence="2">Uncharacterized protein</fullName>
    </submittedName>
</protein>
<proteinExistence type="predicted"/>
<dbReference type="AlphaFoldDB" id="A0AAD4WEI7"/>
<evidence type="ECO:0000313" key="3">
    <source>
        <dbReference type="Proteomes" id="UP001054821"/>
    </source>
</evidence>
<evidence type="ECO:0000256" key="1">
    <source>
        <dbReference type="SAM" id="MobiDB-lite"/>
    </source>
</evidence>
<evidence type="ECO:0000313" key="2">
    <source>
        <dbReference type="EMBL" id="KAI5340711.1"/>
    </source>
</evidence>
<reference evidence="2 3" key="1">
    <citation type="journal article" date="2022" name="G3 (Bethesda)">
        <title>Whole-genome sequence and methylome profiling of the almond [Prunus dulcis (Mill.) D.A. Webb] cultivar 'Nonpareil'.</title>
        <authorList>
            <person name="D'Amico-Willman K.M."/>
            <person name="Ouma W.Z."/>
            <person name="Meulia T."/>
            <person name="Sideli G.M."/>
            <person name="Gradziel T.M."/>
            <person name="Fresnedo-Ramirez J."/>
        </authorList>
    </citation>
    <scope>NUCLEOTIDE SEQUENCE [LARGE SCALE GENOMIC DNA]</scope>
    <source>
        <strain evidence="2">Clone GOH B32 T37-40</strain>
    </source>
</reference>
<keyword evidence="3" id="KW-1185">Reference proteome</keyword>
<dbReference type="Proteomes" id="UP001054821">
    <property type="component" value="Chromosome 3"/>
</dbReference>
<feature type="region of interest" description="Disordered" evidence="1">
    <location>
        <begin position="91"/>
        <end position="110"/>
    </location>
</feature>
<name>A0AAD4WEI7_PRUDU</name>
<organism evidence="2 3">
    <name type="scientific">Prunus dulcis</name>
    <name type="common">Almond</name>
    <name type="synonym">Amygdalus dulcis</name>
    <dbReference type="NCBI Taxonomy" id="3755"/>
    <lineage>
        <taxon>Eukaryota</taxon>
        <taxon>Viridiplantae</taxon>
        <taxon>Streptophyta</taxon>
        <taxon>Embryophyta</taxon>
        <taxon>Tracheophyta</taxon>
        <taxon>Spermatophyta</taxon>
        <taxon>Magnoliopsida</taxon>
        <taxon>eudicotyledons</taxon>
        <taxon>Gunneridae</taxon>
        <taxon>Pentapetalae</taxon>
        <taxon>rosids</taxon>
        <taxon>fabids</taxon>
        <taxon>Rosales</taxon>
        <taxon>Rosaceae</taxon>
        <taxon>Amygdaloideae</taxon>
        <taxon>Amygdaleae</taxon>
        <taxon>Prunus</taxon>
    </lineage>
</organism>
<comment type="caution">
    <text evidence="2">The sequence shown here is derived from an EMBL/GenBank/DDBJ whole genome shotgun (WGS) entry which is preliminary data.</text>
</comment>
<sequence>MPKVASLKPSQEKPQRTKPWIDSSTHCQEKDQGVTLKFRAFIAFITAKSKSSNQFANSKSPIFSIRFSKHIFIQTSNPKFYSVSDSSASLSLSTHQDQSPSLSPSSFVPPISGEEYNPKLYQSHKGVQHC</sequence>
<dbReference type="EMBL" id="JAJFAZ020000003">
    <property type="protein sequence ID" value="KAI5340711.1"/>
    <property type="molecule type" value="Genomic_DNA"/>
</dbReference>
<feature type="region of interest" description="Disordered" evidence="1">
    <location>
        <begin position="1"/>
        <end position="26"/>
    </location>
</feature>